<keyword evidence="14" id="KW-1185">Reference proteome</keyword>
<evidence type="ECO:0000256" key="5">
    <source>
        <dbReference type="ARBA" id="ARBA00022801"/>
    </source>
</evidence>
<feature type="region of interest" description="Disordered" evidence="9">
    <location>
        <begin position="190"/>
        <end position="229"/>
    </location>
</feature>
<reference evidence="13 14" key="1">
    <citation type="submission" date="2023-02" db="EMBL/GenBank/DDBJ databases">
        <authorList>
            <person name="Mo P."/>
        </authorList>
    </citation>
    <scope>NUCLEOTIDE SEQUENCE [LARGE SCALE GENOMIC DNA]</scope>
    <source>
        <strain evidence="13 14">HUAS 3</strain>
    </source>
</reference>
<feature type="domain" description="FTP" evidence="12">
    <location>
        <begin position="84"/>
        <end position="129"/>
    </location>
</feature>
<keyword evidence="7 8" id="KW-0482">Metalloprotease</keyword>
<dbReference type="PANTHER" id="PTHR33794">
    <property type="entry name" value="BACILLOLYSIN"/>
    <property type="match status" value="1"/>
</dbReference>
<gene>
    <name evidence="13" type="ORF">PVK37_10055</name>
</gene>
<dbReference type="Pfam" id="PF01447">
    <property type="entry name" value="Peptidase_M4"/>
    <property type="match status" value="1"/>
</dbReference>
<dbReference type="Proteomes" id="UP001219605">
    <property type="component" value="Chromosome"/>
</dbReference>
<dbReference type="Gene3D" id="1.10.390.10">
    <property type="entry name" value="Neutral Protease Domain 2"/>
    <property type="match status" value="1"/>
</dbReference>
<dbReference type="InterPro" id="IPR013856">
    <property type="entry name" value="Peptidase_M4_domain"/>
</dbReference>
<keyword evidence="2 8" id="KW-0645">Protease</keyword>
<keyword evidence="5 8" id="KW-0378">Hydrolase</keyword>
<evidence type="ECO:0000256" key="8">
    <source>
        <dbReference type="RuleBase" id="RU366073"/>
    </source>
</evidence>
<dbReference type="RefSeq" id="WP_275033553.1">
    <property type="nucleotide sequence ID" value="NZ_CP118615.1"/>
</dbReference>
<dbReference type="EMBL" id="CP118615">
    <property type="protein sequence ID" value="WDZ86704.1"/>
    <property type="molecule type" value="Genomic_DNA"/>
</dbReference>
<evidence type="ECO:0000313" key="13">
    <source>
        <dbReference type="EMBL" id="WDZ86704.1"/>
    </source>
</evidence>
<sequence length="594" mass="64409">MAPLQTFRYHVAEDPQVGPGVAARSPRSFAAEPAAGLEPAAPTFTSDEAAARYYLDELLRRDDRPVIRAVAAPERVERVPGLVVLDERDLRPLGTRQVRFAQTHRDIPVFGATATVELNRERELVSASAELDEVSGVEPVESLTRAQALERVAAWTGTNLPPDAAAAGKLMFFRDEETGRWHLAWYLPALPTEPPPTEAGQTGGTASDGSGGGGPGGADEGHGFGRRPVPPSYTFLVDAHDGGILYTYSAIPTALPTPARCTGIDENEVRQTFLGRLAGADGTAVVLDDPLRSVRTYDLEFVDIDTGPEVPASPVPADTSDYGTTNRAAVSAHLNAGRVQDFYKSVLQRDGIDDLGMTLISLVNVTAASMQEPPALLNAFWWQQRMWYGQIMRDGRLVSLSRYLDVIAHELTHGVIESTSGLVYATQSGALNESFADVAGVIINNWYTAADRTDVRTWSWEIGPGLRPDGRPLRDFADPGRLGYPAHMKDFRQLRPGERPGPDNDNGWVHLNSNIHNKAVHHLLTMSRDGSTVFTVEDVAILTYLGMARLAPTATFPAALAAVLDVARTYFGGDPERDAKLEAVREAYRLVGIT</sequence>
<accession>A0ABY7ZUI6</accession>
<evidence type="ECO:0000256" key="2">
    <source>
        <dbReference type="ARBA" id="ARBA00022670"/>
    </source>
</evidence>
<name>A0ABY7ZUI6_9ACTN</name>
<feature type="domain" description="Peptidase M4 C-terminal" evidence="11">
    <location>
        <begin position="420"/>
        <end position="593"/>
    </location>
</feature>
<keyword evidence="3" id="KW-0479">Metal-binding</keyword>
<evidence type="ECO:0000256" key="9">
    <source>
        <dbReference type="SAM" id="MobiDB-lite"/>
    </source>
</evidence>
<dbReference type="InterPro" id="IPR027268">
    <property type="entry name" value="Peptidase_M4/M1_CTD_sf"/>
</dbReference>
<dbReference type="EC" id="3.4.24.-" evidence="8"/>
<evidence type="ECO:0000259" key="10">
    <source>
        <dbReference type="Pfam" id="PF01447"/>
    </source>
</evidence>
<evidence type="ECO:0000256" key="7">
    <source>
        <dbReference type="ARBA" id="ARBA00023049"/>
    </source>
</evidence>
<comment type="similarity">
    <text evidence="1 8">Belongs to the peptidase M4 family.</text>
</comment>
<evidence type="ECO:0000256" key="3">
    <source>
        <dbReference type="ARBA" id="ARBA00022723"/>
    </source>
</evidence>
<dbReference type="InterPro" id="IPR001570">
    <property type="entry name" value="Peptidase_M4_C_domain"/>
</dbReference>
<comment type="function">
    <text evidence="8">Extracellular zinc metalloprotease.</text>
</comment>
<feature type="compositionally biased region" description="Gly residues" evidence="9">
    <location>
        <begin position="209"/>
        <end position="218"/>
    </location>
</feature>
<dbReference type="CDD" id="cd09597">
    <property type="entry name" value="M4_TLP"/>
    <property type="match status" value="1"/>
</dbReference>
<organism evidence="13 14">
    <name type="scientific">Micromonospora cathayae</name>
    <dbReference type="NCBI Taxonomy" id="3028804"/>
    <lineage>
        <taxon>Bacteria</taxon>
        <taxon>Bacillati</taxon>
        <taxon>Actinomycetota</taxon>
        <taxon>Actinomycetes</taxon>
        <taxon>Micromonosporales</taxon>
        <taxon>Micromonosporaceae</taxon>
        <taxon>Micromonospora</taxon>
    </lineage>
</organism>
<keyword evidence="6 8" id="KW-0862">Zinc</keyword>
<evidence type="ECO:0000256" key="1">
    <source>
        <dbReference type="ARBA" id="ARBA00009388"/>
    </source>
</evidence>
<feature type="domain" description="Peptidase M4" evidence="10">
    <location>
        <begin position="282"/>
        <end position="417"/>
    </location>
</feature>
<evidence type="ECO:0000256" key="6">
    <source>
        <dbReference type="ARBA" id="ARBA00022833"/>
    </source>
</evidence>
<dbReference type="InterPro" id="IPR023612">
    <property type="entry name" value="Peptidase_M4"/>
</dbReference>
<keyword evidence="8" id="KW-0964">Secreted</keyword>
<evidence type="ECO:0000256" key="4">
    <source>
        <dbReference type="ARBA" id="ARBA00022729"/>
    </source>
</evidence>
<dbReference type="Pfam" id="PF07504">
    <property type="entry name" value="FTP"/>
    <property type="match status" value="1"/>
</dbReference>
<dbReference type="PANTHER" id="PTHR33794:SF1">
    <property type="entry name" value="BACILLOLYSIN"/>
    <property type="match status" value="1"/>
</dbReference>
<feature type="compositionally biased region" description="Low complexity" evidence="9">
    <location>
        <begin position="198"/>
        <end position="208"/>
    </location>
</feature>
<evidence type="ECO:0000259" key="11">
    <source>
        <dbReference type="Pfam" id="PF02868"/>
    </source>
</evidence>
<dbReference type="InterPro" id="IPR011096">
    <property type="entry name" value="FTP_domain"/>
</dbReference>
<dbReference type="InterPro" id="IPR050728">
    <property type="entry name" value="Zinc_Metalloprotease_M4"/>
</dbReference>
<dbReference type="Gene3D" id="3.10.170.10">
    <property type="match status" value="1"/>
</dbReference>
<protein>
    <recommendedName>
        <fullName evidence="8">Neutral metalloproteinase</fullName>
        <ecNumber evidence="8">3.4.24.-</ecNumber>
    </recommendedName>
</protein>
<dbReference type="SUPFAM" id="SSF55486">
    <property type="entry name" value="Metalloproteases ('zincins'), catalytic domain"/>
    <property type="match status" value="1"/>
</dbReference>
<comment type="subcellular location">
    <subcellularLocation>
        <location evidence="8">Secreted</location>
    </subcellularLocation>
</comment>
<evidence type="ECO:0000313" key="14">
    <source>
        <dbReference type="Proteomes" id="UP001219605"/>
    </source>
</evidence>
<dbReference type="PRINTS" id="PR00730">
    <property type="entry name" value="THERMOLYSIN"/>
</dbReference>
<evidence type="ECO:0000259" key="12">
    <source>
        <dbReference type="Pfam" id="PF07504"/>
    </source>
</evidence>
<dbReference type="Pfam" id="PF02868">
    <property type="entry name" value="Peptidase_M4_C"/>
    <property type="match status" value="1"/>
</dbReference>
<proteinExistence type="inferred from homology"/>
<keyword evidence="4" id="KW-0732">Signal</keyword>
<comment type="cofactor">
    <cofactor evidence="8">
        <name>Zn(2+)</name>
        <dbReference type="ChEBI" id="CHEBI:29105"/>
    </cofactor>
</comment>